<keyword evidence="5" id="KW-0732">Signal</keyword>
<dbReference type="EC" id="3.5.1.28" evidence="2"/>
<evidence type="ECO:0000313" key="7">
    <source>
        <dbReference type="EMBL" id="PVH25794.1"/>
    </source>
</evidence>
<dbReference type="PROSITE" id="PS51257">
    <property type="entry name" value="PROKAR_LIPOPROTEIN"/>
    <property type="match status" value="1"/>
</dbReference>
<comment type="caution">
    <text evidence="7">The sequence shown here is derived from an EMBL/GenBank/DDBJ whole genome shotgun (WGS) entry which is preliminary data.</text>
</comment>
<evidence type="ECO:0000256" key="2">
    <source>
        <dbReference type="ARBA" id="ARBA00011901"/>
    </source>
</evidence>
<keyword evidence="8" id="KW-1185">Reference proteome</keyword>
<name>A0A2T8HK21_9SPHI</name>
<dbReference type="InterPro" id="IPR036505">
    <property type="entry name" value="Amidase/PGRP_sf"/>
</dbReference>
<feature type="signal peptide" evidence="5">
    <location>
        <begin position="1"/>
        <end position="24"/>
    </location>
</feature>
<dbReference type="AlphaFoldDB" id="A0A2T8HK21"/>
<dbReference type="CDD" id="cd06583">
    <property type="entry name" value="PGRP"/>
    <property type="match status" value="1"/>
</dbReference>
<dbReference type="SUPFAM" id="SSF55846">
    <property type="entry name" value="N-acetylmuramoyl-L-alanine amidase-like"/>
    <property type="match status" value="1"/>
</dbReference>
<dbReference type="Gene3D" id="3.40.80.10">
    <property type="entry name" value="Peptidoglycan recognition protein-like"/>
    <property type="match status" value="1"/>
</dbReference>
<keyword evidence="4" id="KW-0961">Cell wall biogenesis/degradation</keyword>
<dbReference type="GO" id="GO:0009253">
    <property type="term" value="P:peptidoglycan catabolic process"/>
    <property type="evidence" value="ECO:0007669"/>
    <property type="project" value="InterPro"/>
</dbReference>
<dbReference type="OrthoDB" id="9794842at2"/>
<evidence type="ECO:0000256" key="3">
    <source>
        <dbReference type="ARBA" id="ARBA00022801"/>
    </source>
</evidence>
<evidence type="ECO:0000256" key="1">
    <source>
        <dbReference type="ARBA" id="ARBA00001561"/>
    </source>
</evidence>
<dbReference type="SMART" id="SM00644">
    <property type="entry name" value="Ami_2"/>
    <property type="match status" value="1"/>
</dbReference>
<organism evidence="7 8">
    <name type="scientific">Sphingobacterium corticibacter</name>
    <dbReference type="NCBI Taxonomy" id="2171749"/>
    <lineage>
        <taxon>Bacteria</taxon>
        <taxon>Pseudomonadati</taxon>
        <taxon>Bacteroidota</taxon>
        <taxon>Sphingobacteriia</taxon>
        <taxon>Sphingobacteriales</taxon>
        <taxon>Sphingobacteriaceae</taxon>
        <taxon>Sphingobacterium</taxon>
    </lineage>
</organism>
<dbReference type="Proteomes" id="UP000245627">
    <property type="component" value="Unassembled WGS sequence"/>
</dbReference>
<feature type="chain" id="PRO_5015612951" description="N-acetylmuramoyl-L-alanine amidase" evidence="5">
    <location>
        <begin position="25"/>
        <end position="275"/>
    </location>
</feature>
<gene>
    <name evidence="7" type="ORF">DC487_07625</name>
</gene>
<dbReference type="PANTHER" id="PTHR30417:SF1">
    <property type="entry name" value="N-ACETYLMURAMOYL-L-ALANINE AMIDASE AMID"/>
    <property type="match status" value="1"/>
</dbReference>
<dbReference type="GO" id="GO:0019867">
    <property type="term" value="C:outer membrane"/>
    <property type="evidence" value="ECO:0007669"/>
    <property type="project" value="TreeGrafter"/>
</dbReference>
<feature type="domain" description="N-acetylmuramoyl-L-alanine amidase" evidence="6">
    <location>
        <begin position="61"/>
        <end position="193"/>
    </location>
</feature>
<sequence>MKNTGLVLLAAALLLSGCKGGKYAASEKVYEQKAAAFAKTITAQPAENQWEKVPVIDKEWVASVNFGTRKPNYVMIHHTAQKSVNETIRTFQLERTQVSAHYVVGRNGKVVQMVNDYFRAHHAGAGLWGNDTDLNSSSIGIELDNNGTTDPWPEAQISALIQLLTKLKENYKIPQANFIGHMDFAPSRKPDPANFPWDRLAQAGFGFWYDANLQPAPHDFDVHVALRIIGYDIKNLDAAIKGFKRHYIPQNANDTTFNEQERAILYNIYMKYLYL</sequence>
<dbReference type="EMBL" id="QDKG01000002">
    <property type="protein sequence ID" value="PVH25794.1"/>
    <property type="molecule type" value="Genomic_DNA"/>
</dbReference>
<comment type="catalytic activity">
    <reaction evidence="1">
        <text>Hydrolyzes the link between N-acetylmuramoyl residues and L-amino acid residues in certain cell-wall glycopeptides.</text>
        <dbReference type="EC" id="3.5.1.28"/>
    </reaction>
</comment>
<dbReference type="GO" id="GO:0071555">
    <property type="term" value="P:cell wall organization"/>
    <property type="evidence" value="ECO:0007669"/>
    <property type="project" value="UniProtKB-KW"/>
</dbReference>
<accession>A0A2T8HK21</accession>
<evidence type="ECO:0000313" key="8">
    <source>
        <dbReference type="Proteomes" id="UP000245627"/>
    </source>
</evidence>
<keyword evidence="3" id="KW-0378">Hydrolase</keyword>
<evidence type="ECO:0000256" key="4">
    <source>
        <dbReference type="ARBA" id="ARBA00023316"/>
    </source>
</evidence>
<dbReference type="InterPro" id="IPR002502">
    <property type="entry name" value="Amidase_domain"/>
</dbReference>
<protein>
    <recommendedName>
        <fullName evidence="2">N-acetylmuramoyl-L-alanine amidase</fullName>
        <ecNumber evidence="2">3.5.1.28</ecNumber>
    </recommendedName>
</protein>
<evidence type="ECO:0000259" key="6">
    <source>
        <dbReference type="SMART" id="SM00644"/>
    </source>
</evidence>
<dbReference type="GO" id="GO:0009254">
    <property type="term" value="P:peptidoglycan turnover"/>
    <property type="evidence" value="ECO:0007669"/>
    <property type="project" value="TreeGrafter"/>
</dbReference>
<dbReference type="PANTHER" id="PTHR30417">
    <property type="entry name" value="N-ACETYLMURAMOYL-L-ALANINE AMIDASE AMID"/>
    <property type="match status" value="1"/>
</dbReference>
<evidence type="ECO:0000256" key="5">
    <source>
        <dbReference type="SAM" id="SignalP"/>
    </source>
</evidence>
<dbReference type="Pfam" id="PF01510">
    <property type="entry name" value="Amidase_2"/>
    <property type="match status" value="1"/>
</dbReference>
<proteinExistence type="predicted"/>
<reference evidence="7 8" key="1">
    <citation type="submission" date="2018-04" db="EMBL/GenBank/DDBJ databases">
        <title>Sphingobacterium cortibacter sp. nov.</title>
        <authorList>
            <person name="Li Y."/>
        </authorList>
    </citation>
    <scope>NUCLEOTIDE SEQUENCE [LARGE SCALE GENOMIC DNA]</scope>
    <source>
        <strain evidence="7 8">2c-3</strain>
    </source>
</reference>
<dbReference type="InterPro" id="IPR051206">
    <property type="entry name" value="NAMLAA_amidase_2"/>
</dbReference>
<dbReference type="RefSeq" id="WP_116775365.1">
    <property type="nucleotide sequence ID" value="NZ_QDKG01000002.1"/>
</dbReference>
<dbReference type="GO" id="GO:0008745">
    <property type="term" value="F:N-acetylmuramoyl-L-alanine amidase activity"/>
    <property type="evidence" value="ECO:0007669"/>
    <property type="project" value="UniProtKB-EC"/>
</dbReference>